<dbReference type="OrthoDB" id="9936051at2759"/>
<reference evidence="4" key="1">
    <citation type="submission" date="2025-08" db="UniProtKB">
        <authorList>
            <consortium name="RefSeq"/>
        </authorList>
    </citation>
    <scope>IDENTIFICATION</scope>
</reference>
<dbReference type="InParanoid" id="A0A6P8UFJ9"/>
<sequence>MKPKQYYFFTKPQHRRQQITFAMSSDEDFSLVIPPTTEETLESIKALINNNKKKHEQLILDQEELIARRNDQQEMAEQFRQRSVKLNQKIKEDQRSYEEQMENDKAKIKLGQQEASDLTEQILQVKEALEEEKDRNHHLKQQNDVFSAVPERKVVFNGLTGKDTQEFDMETNIVYPMEGGTAFITFEEEVVASKILKMQKHAVKVGTSCKFTVEARPVHLMLPQLVEINSEVSSHHILISRLPKMKIEPLLNKLEIHFSKTKHGGGEVEKCEMLPDSWTVALTFVKNDIAKGLIVTENHDVKLQEKMQRVRVTPFLNGKITNLVTKMTACPRTLLLTGIPTIMDRETLQDELQIHFQKSCHGGGEIVAFVYNPLGQHTSAVFGGPPKNTDKETE</sequence>
<dbReference type="PANTHER" id="PTHR15225:SF1">
    <property type="entry name" value="INTERFERON-INDUCED 35 KDA PROTEIN"/>
    <property type="match status" value="1"/>
</dbReference>
<feature type="domain" description="NID" evidence="2">
    <location>
        <begin position="182"/>
        <end position="270"/>
    </location>
</feature>
<dbReference type="Proteomes" id="UP000515161">
    <property type="component" value="Unplaced"/>
</dbReference>
<evidence type="ECO:0000256" key="1">
    <source>
        <dbReference type="SAM" id="Coils"/>
    </source>
</evidence>
<dbReference type="RefSeq" id="XP_034075306.1">
    <property type="nucleotide sequence ID" value="XM_034219415.1"/>
</dbReference>
<protein>
    <submittedName>
        <fullName evidence="4">Interferon-induced 35 kDa protein homolog</fullName>
    </submittedName>
</protein>
<dbReference type="InterPro" id="IPR009909">
    <property type="entry name" value="Nmi/IFP35_dom"/>
</dbReference>
<proteinExistence type="predicted"/>
<dbReference type="GeneID" id="117548257"/>
<dbReference type="Gene3D" id="3.30.70.330">
    <property type="match status" value="1"/>
</dbReference>
<evidence type="ECO:0000259" key="2">
    <source>
        <dbReference type="Pfam" id="PF07292"/>
    </source>
</evidence>
<accession>A0A6P8UFJ9</accession>
<dbReference type="AlphaFoldDB" id="A0A6P8UFJ9"/>
<dbReference type="InterPro" id="IPR012677">
    <property type="entry name" value="Nucleotide-bd_a/b_plait_sf"/>
</dbReference>
<keyword evidence="3" id="KW-1185">Reference proteome</keyword>
<evidence type="ECO:0000313" key="3">
    <source>
        <dbReference type="Proteomes" id="UP000515161"/>
    </source>
</evidence>
<feature type="coiled-coil region" evidence="1">
    <location>
        <begin position="62"/>
        <end position="142"/>
    </location>
</feature>
<dbReference type="GO" id="GO:0005634">
    <property type="term" value="C:nucleus"/>
    <property type="evidence" value="ECO:0007669"/>
    <property type="project" value="TreeGrafter"/>
</dbReference>
<gene>
    <name evidence="4" type="primary">ifi35</name>
</gene>
<dbReference type="KEGG" id="gacu:117548257"/>
<organism evidence="3 4">
    <name type="scientific">Gymnodraco acuticeps</name>
    <name type="common">Antarctic dragonfish</name>
    <dbReference type="NCBI Taxonomy" id="8218"/>
    <lineage>
        <taxon>Eukaryota</taxon>
        <taxon>Metazoa</taxon>
        <taxon>Chordata</taxon>
        <taxon>Craniata</taxon>
        <taxon>Vertebrata</taxon>
        <taxon>Euteleostomi</taxon>
        <taxon>Actinopterygii</taxon>
        <taxon>Neopterygii</taxon>
        <taxon>Teleostei</taxon>
        <taxon>Neoteleostei</taxon>
        <taxon>Acanthomorphata</taxon>
        <taxon>Eupercaria</taxon>
        <taxon>Perciformes</taxon>
        <taxon>Notothenioidei</taxon>
        <taxon>Bathydraconidae</taxon>
        <taxon>Gymnodraco</taxon>
    </lineage>
</organism>
<dbReference type="PANTHER" id="PTHR15225">
    <property type="entry name" value="INTERFERON-INDUCED PROTEIN 35/NMI N-MYC/STAT INTERACTING PROTEIN"/>
    <property type="match status" value="1"/>
</dbReference>
<dbReference type="CTD" id="3430"/>
<name>A0A6P8UFJ9_GYMAC</name>
<evidence type="ECO:0000313" key="4">
    <source>
        <dbReference type="RefSeq" id="XP_034075306.1"/>
    </source>
</evidence>
<dbReference type="Pfam" id="PF07292">
    <property type="entry name" value="NID"/>
    <property type="match status" value="2"/>
</dbReference>
<feature type="domain" description="NID" evidence="2">
    <location>
        <begin position="281"/>
        <end position="366"/>
    </location>
</feature>
<keyword evidence="1" id="KW-0175">Coiled coil</keyword>